<sequence length="82" mass="8857">MPYNKSNAGAPWYALTPGGPWSVASVRSKALQASGSSSLKIEVHNHINGRNKFIGGLKDTVDNLLKESSSGAYYCILALRKY</sequence>
<dbReference type="EMBL" id="KV419393">
    <property type="protein sequence ID" value="KZP01906.1"/>
    <property type="molecule type" value="Genomic_DNA"/>
</dbReference>
<proteinExistence type="predicted"/>
<gene>
    <name evidence="1" type="ORF">FIBSPDRAFT_970862</name>
</gene>
<dbReference type="Proteomes" id="UP000076532">
    <property type="component" value="Unassembled WGS sequence"/>
</dbReference>
<protein>
    <submittedName>
        <fullName evidence="1">Uncharacterized protein</fullName>
    </submittedName>
</protein>
<reference evidence="1 2" key="1">
    <citation type="journal article" date="2016" name="Mol. Biol. Evol.">
        <title>Comparative Genomics of Early-Diverging Mushroom-Forming Fungi Provides Insights into the Origins of Lignocellulose Decay Capabilities.</title>
        <authorList>
            <person name="Nagy L.G."/>
            <person name="Riley R."/>
            <person name="Tritt A."/>
            <person name="Adam C."/>
            <person name="Daum C."/>
            <person name="Floudas D."/>
            <person name="Sun H."/>
            <person name="Yadav J.S."/>
            <person name="Pangilinan J."/>
            <person name="Larsson K.H."/>
            <person name="Matsuura K."/>
            <person name="Barry K."/>
            <person name="Labutti K."/>
            <person name="Kuo R."/>
            <person name="Ohm R.A."/>
            <person name="Bhattacharya S.S."/>
            <person name="Shirouzu T."/>
            <person name="Yoshinaga Y."/>
            <person name="Martin F.M."/>
            <person name="Grigoriev I.V."/>
            <person name="Hibbett D.S."/>
        </authorList>
    </citation>
    <scope>NUCLEOTIDE SEQUENCE [LARGE SCALE GENOMIC DNA]</scope>
    <source>
        <strain evidence="1 2">CBS 109695</strain>
    </source>
</reference>
<evidence type="ECO:0000313" key="1">
    <source>
        <dbReference type="EMBL" id="KZP01906.1"/>
    </source>
</evidence>
<keyword evidence="2" id="KW-1185">Reference proteome</keyword>
<dbReference type="AlphaFoldDB" id="A0A167SGQ3"/>
<name>A0A167SGQ3_9AGAM</name>
<organism evidence="1 2">
    <name type="scientific">Athelia psychrophila</name>
    <dbReference type="NCBI Taxonomy" id="1759441"/>
    <lineage>
        <taxon>Eukaryota</taxon>
        <taxon>Fungi</taxon>
        <taxon>Dikarya</taxon>
        <taxon>Basidiomycota</taxon>
        <taxon>Agaricomycotina</taxon>
        <taxon>Agaricomycetes</taxon>
        <taxon>Agaricomycetidae</taxon>
        <taxon>Atheliales</taxon>
        <taxon>Atheliaceae</taxon>
        <taxon>Athelia</taxon>
    </lineage>
</organism>
<accession>A0A167SGQ3</accession>
<evidence type="ECO:0000313" key="2">
    <source>
        <dbReference type="Proteomes" id="UP000076532"/>
    </source>
</evidence>